<evidence type="ECO:0000313" key="4">
    <source>
        <dbReference type="Proteomes" id="UP000218606"/>
    </source>
</evidence>
<evidence type="ECO:0000256" key="1">
    <source>
        <dbReference type="SAM" id="MobiDB-lite"/>
    </source>
</evidence>
<keyword evidence="2" id="KW-0472">Membrane</keyword>
<feature type="compositionally biased region" description="Low complexity" evidence="1">
    <location>
        <begin position="157"/>
        <end position="168"/>
    </location>
</feature>
<sequence>MDLGIDPSALAAGSHAATDNIIMFGTIAFVGFFGRLLFVAFGPGLANANPLGNFSGYGHILVAVALFAGALHLSGKTVKAQVLFNRHLVDPVLVTVLGRDSCDQDGDDYCVIVFEQDREMSVNWYDKRVHMYELLNAAELPLWSSLRPRGRPRGRRPTATPPAQFAGA</sequence>
<name>A0AAN1GP19_9RHOB</name>
<dbReference type="AlphaFoldDB" id="A0AAN1GP19"/>
<evidence type="ECO:0000313" key="3">
    <source>
        <dbReference type="EMBL" id="ATG42499.1"/>
    </source>
</evidence>
<feature type="region of interest" description="Disordered" evidence="1">
    <location>
        <begin position="148"/>
        <end position="168"/>
    </location>
</feature>
<proteinExistence type="predicted"/>
<dbReference type="Proteomes" id="UP000218606">
    <property type="component" value="Chromosome"/>
</dbReference>
<reference evidence="3 4" key="1">
    <citation type="journal article" date="2017" name="Front. Microbiol.">
        <title>Phaeobacter piscinae sp. nov., a species of the Roseobacter group and potential aquaculture probiont.</title>
        <authorList>
            <person name="Sonnenschein E.C."/>
            <person name="Phippen C.B.W."/>
            <person name="Nielsen K.F."/>
            <person name="Mateiu R.V."/>
            <person name="Melchiorsen J."/>
            <person name="Gram L."/>
            <person name="Overmann J."/>
            <person name="Freese H.M."/>
        </authorList>
    </citation>
    <scope>NUCLEOTIDE SEQUENCE [LARGE SCALE GENOMIC DNA]</scope>
    <source>
        <strain evidence="3 4">P13</strain>
    </source>
</reference>
<feature type="transmembrane region" description="Helical" evidence="2">
    <location>
        <begin position="54"/>
        <end position="73"/>
    </location>
</feature>
<accession>A0AAN1GP19</accession>
<keyword evidence="2" id="KW-0812">Transmembrane</keyword>
<protein>
    <submittedName>
        <fullName evidence="3">Uncharacterized protein</fullName>
    </submittedName>
</protein>
<dbReference type="EMBL" id="CP010767">
    <property type="protein sequence ID" value="ATG42499.1"/>
    <property type="molecule type" value="Genomic_DNA"/>
</dbReference>
<keyword evidence="2" id="KW-1133">Transmembrane helix</keyword>
<gene>
    <name evidence="3" type="ORF">PhaeoP13_00536</name>
</gene>
<evidence type="ECO:0000256" key="2">
    <source>
        <dbReference type="SAM" id="Phobius"/>
    </source>
</evidence>
<feature type="transmembrane region" description="Helical" evidence="2">
    <location>
        <begin position="21"/>
        <end position="42"/>
    </location>
</feature>
<organism evidence="3 4">
    <name type="scientific">Phaeobacter piscinae</name>
    <dbReference type="NCBI Taxonomy" id="1580596"/>
    <lineage>
        <taxon>Bacteria</taxon>
        <taxon>Pseudomonadati</taxon>
        <taxon>Pseudomonadota</taxon>
        <taxon>Alphaproteobacteria</taxon>
        <taxon>Rhodobacterales</taxon>
        <taxon>Roseobacteraceae</taxon>
        <taxon>Phaeobacter</taxon>
    </lineage>
</organism>
<dbReference type="RefSeq" id="WP_096870673.1">
    <property type="nucleotide sequence ID" value="NZ_CP010715.1"/>
</dbReference>